<dbReference type="OMA" id="KFKDQNH"/>
<evidence type="ECO:0000256" key="1">
    <source>
        <dbReference type="ARBA" id="ARBA00023242"/>
    </source>
</evidence>
<dbReference type="SMART" id="SM00066">
    <property type="entry name" value="GAL4"/>
    <property type="match status" value="1"/>
</dbReference>
<dbReference type="Gene3D" id="4.10.240.10">
    <property type="entry name" value="Zn(2)-C6 fungal-type DNA-binding domain"/>
    <property type="match status" value="1"/>
</dbReference>
<dbReference type="GO" id="GO:0008270">
    <property type="term" value="F:zinc ion binding"/>
    <property type="evidence" value="ECO:0007669"/>
    <property type="project" value="InterPro"/>
</dbReference>
<comment type="caution">
    <text evidence="3">The sequence shown here is derived from an EMBL/GenBank/DDBJ whole genome shotgun (WGS) entry which is preliminary data.</text>
</comment>
<dbReference type="InterPro" id="IPR036864">
    <property type="entry name" value="Zn2-C6_fun-type_DNA-bd_sf"/>
</dbReference>
<dbReference type="Proteomes" id="UP000005426">
    <property type="component" value="Unassembled WGS sequence"/>
</dbReference>
<name>G9PA09_HYPAI</name>
<dbReference type="SUPFAM" id="SSF57701">
    <property type="entry name" value="Zn2/Cys6 DNA-binding domain"/>
    <property type="match status" value="1"/>
</dbReference>
<dbReference type="PROSITE" id="PS50048">
    <property type="entry name" value="ZN2_CY6_FUNGAL_2"/>
    <property type="match status" value="1"/>
</dbReference>
<dbReference type="Pfam" id="PF00172">
    <property type="entry name" value="Zn_clus"/>
    <property type="match status" value="1"/>
</dbReference>
<keyword evidence="1" id="KW-0539">Nucleus</keyword>
<dbReference type="STRING" id="452589.G9PA09"/>
<organism evidence="3 4">
    <name type="scientific">Hypocrea atroviridis (strain ATCC 20476 / IMI 206040)</name>
    <name type="common">Trichoderma atroviride</name>
    <dbReference type="NCBI Taxonomy" id="452589"/>
    <lineage>
        <taxon>Eukaryota</taxon>
        <taxon>Fungi</taxon>
        <taxon>Dikarya</taxon>
        <taxon>Ascomycota</taxon>
        <taxon>Pezizomycotina</taxon>
        <taxon>Sordariomycetes</taxon>
        <taxon>Hypocreomycetidae</taxon>
        <taxon>Hypocreales</taxon>
        <taxon>Hypocreaceae</taxon>
        <taxon>Trichoderma</taxon>
    </lineage>
</organism>
<evidence type="ECO:0000259" key="2">
    <source>
        <dbReference type="PROSITE" id="PS50048"/>
    </source>
</evidence>
<dbReference type="GO" id="GO:0000981">
    <property type="term" value="F:DNA-binding transcription factor activity, RNA polymerase II-specific"/>
    <property type="evidence" value="ECO:0007669"/>
    <property type="project" value="InterPro"/>
</dbReference>
<evidence type="ECO:0000313" key="4">
    <source>
        <dbReference type="Proteomes" id="UP000005426"/>
    </source>
</evidence>
<gene>
    <name evidence="3" type="ORF">TRIATDRAFT_288132</name>
</gene>
<dbReference type="PROSITE" id="PS00463">
    <property type="entry name" value="ZN2_CY6_FUNGAL_1"/>
    <property type="match status" value="1"/>
</dbReference>
<evidence type="ECO:0000313" key="3">
    <source>
        <dbReference type="EMBL" id="EHK40480.1"/>
    </source>
</evidence>
<dbReference type="OrthoDB" id="2991872at2759"/>
<dbReference type="EMBL" id="ABDG02000028">
    <property type="protein sequence ID" value="EHK40480.1"/>
    <property type="molecule type" value="Genomic_DNA"/>
</dbReference>
<dbReference type="AlphaFoldDB" id="G9PA09"/>
<dbReference type="CDD" id="cd00067">
    <property type="entry name" value="GAL4"/>
    <property type="match status" value="1"/>
</dbReference>
<keyword evidence="4" id="KW-1185">Reference proteome</keyword>
<protein>
    <recommendedName>
        <fullName evidence="2">Zn(2)-C6 fungal-type domain-containing protein</fullName>
    </recommendedName>
</protein>
<dbReference type="eggNOG" id="ENOG502T3RW">
    <property type="taxonomic scope" value="Eukaryota"/>
</dbReference>
<accession>G9PA09</accession>
<dbReference type="PANTHER" id="PTHR38791">
    <property type="entry name" value="ZN(II)2CYS6 TRANSCRIPTION FACTOR (EUROFUNG)-RELATED-RELATED"/>
    <property type="match status" value="1"/>
</dbReference>
<feature type="domain" description="Zn(2)-C6 fungal-type" evidence="2">
    <location>
        <begin position="9"/>
        <end position="37"/>
    </location>
</feature>
<sequence>MVNTGRSKGCNTCKRRKVKCDEGKPGCQRCIRFGRECEGYGQRPPRVRFANDVRKTNERDSQNQRRIDALASRISTSTSTQPTIIPPPTPNKKDAALSFFLTQFATLGRSAASSTGFFEVLPLVLSGERHDSAASLALSAVSIAMFERWLGFGSRPGASRKSFADAIVRLQTAIADPAECLSRATVVAALTLQFHDNVCALLESNGINRTHHDGSVALLRHQEQESKRPRRRTSLAFHVLHAEVAFAIREKRSLPATEISWLQYHNDSLNPSSLLDIIGIDVANIQHEFFNARLSSSSIEEKLSELFAKAAIVDTRLKAWVGGVPVHWQPEPFDHMPHCSPPIISYSQTFDIYRSVQIASIWNIWRIYRIITLKILLECLELSTGSLELSDNTRPFIRESTQQMVDLICRSVPFFLGNRTHMATLYDFTDSNIFLPSHHHLRARNEPLDHRNDGEFWSQDDHFKHVISQGPWHMLIPLSQLMGIFSQNHGSSFAQLLEVERHQWIRGQIMRARTIMGSEIGNYTAGGIYADNSMG</sequence>
<proteinExistence type="predicted"/>
<dbReference type="InterPro" id="IPR001138">
    <property type="entry name" value="Zn2Cys6_DnaBD"/>
</dbReference>
<dbReference type="HOGENOM" id="CLU_013866_3_1_1"/>
<reference evidence="3 4" key="1">
    <citation type="journal article" date="2011" name="Genome Biol.">
        <title>Comparative genome sequence analysis underscores mycoparasitism as the ancestral life style of Trichoderma.</title>
        <authorList>
            <person name="Kubicek C.P."/>
            <person name="Herrera-Estrella A."/>
            <person name="Seidl-Seiboth V."/>
            <person name="Martinez D.A."/>
            <person name="Druzhinina I.S."/>
            <person name="Thon M."/>
            <person name="Zeilinger S."/>
            <person name="Casas-Flores S."/>
            <person name="Horwitz B.A."/>
            <person name="Mukherjee P.K."/>
            <person name="Mukherjee M."/>
            <person name="Kredics L."/>
            <person name="Alcaraz L.D."/>
            <person name="Aerts A."/>
            <person name="Antal Z."/>
            <person name="Atanasova L."/>
            <person name="Cervantes-Badillo M.G."/>
            <person name="Challacombe J."/>
            <person name="Chertkov O."/>
            <person name="McCluskey K."/>
            <person name="Coulpier F."/>
            <person name="Deshpande N."/>
            <person name="von Doehren H."/>
            <person name="Ebbole D.J."/>
            <person name="Esquivel-Naranjo E.U."/>
            <person name="Fekete E."/>
            <person name="Flipphi M."/>
            <person name="Glaser F."/>
            <person name="Gomez-Rodriguez E.Y."/>
            <person name="Gruber S."/>
            <person name="Han C."/>
            <person name="Henrissat B."/>
            <person name="Hermosa R."/>
            <person name="Hernandez-Onate M."/>
            <person name="Karaffa L."/>
            <person name="Kosti I."/>
            <person name="Le Crom S."/>
            <person name="Lindquist E."/>
            <person name="Lucas S."/>
            <person name="Luebeck M."/>
            <person name="Luebeck P.S."/>
            <person name="Margeot A."/>
            <person name="Metz B."/>
            <person name="Misra M."/>
            <person name="Nevalainen H."/>
            <person name="Omann M."/>
            <person name="Packer N."/>
            <person name="Perrone G."/>
            <person name="Uresti-Rivera E.E."/>
            <person name="Salamov A."/>
            <person name="Schmoll M."/>
            <person name="Seiboth B."/>
            <person name="Shapiro H."/>
            <person name="Sukno S."/>
            <person name="Tamayo-Ramos J.A."/>
            <person name="Tisch D."/>
            <person name="Wiest A."/>
            <person name="Wilkinson H.H."/>
            <person name="Zhang M."/>
            <person name="Coutinho P.M."/>
            <person name="Kenerley C.M."/>
            <person name="Monte E."/>
            <person name="Baker S.E."/>
            <person name="Grigoriev I.V."/>
        </authorList>
    </citation>
    <scope>NUCLEOTIDE SEQUENCE [LARGE SCALE GENOMIC DNA]</scope>
    <source>
        <strain evidence="4">ATCC 20476 / IMI 206040</strain>
    </source>
</reference>
<dbReference type="InterPro" id="IPR053175">
    <property type="entry name" value="DHMBA_Reg_Transcription_Factor"/>
</dbReference>